<organism evidence="1 2">
    <name type="scientific">Streptomyces piniterrae</name>
    <dbReference type="NCBI Taxonomy" id="2571125"/>
    <lineage>
        <taxon>Bacteria</taxon>
        <taxon>Bacillati</taxon>
        <taxon>Actinomycetota</taxon>
        <taxon>Actinomycetes</taxon>
        <taxon>Kitasatosporales</taxon>
        <taxon>Streptomycetaceae</taxon>
        <taxon>Streptomyces</taxon>
    </lineage>
</organism>
<comment type="caution">
    <text evidence="1">The sequence shown here is derived from an EMBL/GenBank/DDBJ whole genome shotgun (WGS) entry which is preliminary data.</text>
</comment>
<dbReference type="EMBL" id="SUMB01000004">
    <property type="protein sequence ID" value="TJZ54708.1"/>
    <property type="molecule type" value="Genomic_DNA"/>
</dbReference>
<accession>A0A4V5MLU6</accession>
<keyword evidence="2" id="KW-1185">Reference proteome</keyword>
<evidence type="ECO:0000313" key="1">
    <source>
        <dbReference type="EMBL" id="TJZ54708.1"/>
    </source>
</evidence>
<gene>
    <name evidence="1" type="ORF">FCH28_15465</name>
</gene>
<dbReference type="Proteomes" id="UP000308697">
    <property type="component" value="Unassembled WGS sequence"/>
</dbReference>
<name>A0A4V5MLU6_9ACTN</name>
<dbReference type="OrthoDB" id="4144896at2"/>
<evidence type="ECO:0008006" key="3">
    <source>
        <dbReference type="Google" id="ProtNLM"/>
    </source>
</evidence>
<dbReference type="AlphaFoldDB" id="A0A4V5MLU6"/>
<protein>
    <recommendedName>
        <fullName evidence="3">ImmA/IrrE family metallo-endopeptidase</fullName>
    </recommendedName>
</protein>
<reference evidence="1 2" key="1">
    <citation type="submission" date="2019-04" db="EMBL/GenBank/DDBJ databases">
        <title>Streptomyces piniterrae sp. nov., a heliquinomycin-producing actinomycete isolated from rhizosphere soil of Pinus yunnanensis.</title>
        <authorList>
            <person name="Zhuang X."/>
            <person name="Zhao J."/>
        </authorList>
    </citation>
    <scope>NUCLEOTIDE SEQUENCE [LARGE SCALE GENOMIC DNA]</scope>
    <source>
        <strain evidence="2">jys28</strain>
    </source>
</reference>
<evidence type="ECO:0000313" key="2">
    <source>
        <dbReference type="Proteomes" id="UP000308697"/>
    </source>
</evidence>
<sequence length="172" mass="19138">MALRRRCNAVLSKFSPPQPFSIEALCRHMGERRGRPLHLHPLPMQSVMAGAYGLWLGTSVDDHIFYEQQTSRVHQEHIVLHEIGHMLFDHHASDADDSWTAQLLPDLDPALIGRLLGRTNYSTSQEREAEMIASLMRTNIDSTGRPPRQGQADDDVLARLGAGLGLGSSHEA</sequence>
<proteinExistence type="predicted"/>